<keyword evidence="1" id="KW-0732">Signal</keyword>
<gene>
    <name evidence="2" type="ORF">ITJ86_12030</name>
</gene>
<evidence type="ECO:0000313" key="2">
    <source>
        <dbReference type="EMBL" id="MBF8150631.1"/>
    </source>
</evidence>
<dbReference type="RefSeq" id="WP_195871892.1">
    <property type="nucleotide sequence ID" value="NZ_JADOET010000010.1"/>
</dbReference>
<sequence length="174" mass="19646">MKTCLFGLIFLGLTNLSTAQHDLAMATTQLNDEKFTSSSSSISNENYLNLEVEAAQPLAICIKKLQKVAADFDVTKDPVYSKNKSITYTVNFQSNENRITAVYNTHGIILNSEEYYEDVRLPVKISNQLAKDYPGWAFHYSTCNVSYDHDKGSEITYTIDLKKENKHKSISLTI</sequence>
<accession>A0ABS0EKG1</accession>
<evidence type="ECO:0008006" key="4">
    <source>
        <dbReference type="Google" id="ProtNLM"/>
    </source>
</evidence>
<keyword evidence="3" id="KW-1185">Reference proteome</keyword>
<dbReference type="Proteomes" id="UP000611215">
    <property type="component" value="Unassembled WGS sequence"/>
</dbReference>
<proteinExistence type="predicted"/>
<evidence type="ECO:0000256" key="1">
    <source>
        <dbReference type="SAM" id="SignalP"/>
    </source>
</evidence>
<reference evidence="2 3" key="1">
    <citation type="submission" date="2020-11" db="EMBL/GenBank/DDBJ databases">
        <title>Winogradskyella marina sp. nov., isolated from marine sediment.</title>
        <authorList>
            <person name="Bo J."/>
            <person name="Wang S."/>
            <person name="Song X."/>
            <person name="Du Z."/>
        </authorList>
    </citation>
    <scope>NUCLEOTIDE SEQUENCE [LARGE SCALE GENOMIC DNA]</scope>
    <source>
        <strain evidence="2 3">F6397</strain>
    </source>
</reference>
<organism evidence="2 3">
    <name type="scientific">Winogradskyella marina</name>
    <dbReference type="NCBI Taxonomy" id="2785530"/>
    <lineage>
        <taxon>Bacteria</taxon>
        <taxon>Pseudomonadati</taxon>
        <taxon>Bacteroidota</taxon>
        <taxon>Flavobacteriia</taxon>
        <taxon>Flavobacteriales</taxon>
        <taxon>Flavobacteriaceae</taxon>
        <taxon>Winogradskyella</taxon>
    </lineage>
</organism>
<feature type="chain" id="PRO_5045519259" description="Nicotinate-nucleotide adenylyltransferase" evidence="1">
    <location>
        <begin position="20"/>
        <end position="174"/>
    </location>
</feature>
<name>A0ABS0EKG1_9FLAO</name>
<comment type="caution">
    <text evidence="2">The sequence shown here is derived from an EMBL/GenBank/DDBJ whole genome shotgun (WGS) entry which is preliminary data.</text>
</comment>
<evidence type="ECO:0000313" key="3">
    <source>
        <dbReference type="Proteomes" id="UP000611215"/>
    </source>
</evidence>
<dbReference type="EMBL" id="JADOET010000010">
    <property type="protein sequence ID" value="MBF8150631.1"/>
    <property type="molecule type" value="Genomic_DNA"/>
</dbReference>
<feature type="signal peptide" evidence="1">
    <location>
        <begin position="1"/>
        <end position="19"/>
    </location>
</feature>
<protein>
    <recommendedName>
        <fullName evidence="4">Nicotinate-nucleotide adenylyltransferase</fullName>
    </recommendedName>
</protein>